<feature type="region of interest" description="Disordered" evidence="1">
    <location>
        <begin position="1"/>
        <end position="32"/>
    </location>
</feature>
<protein>
    <submittedName>
        <fullName evidence="2">Uncharacterized protein</fullName>
    </submittedName>
</protein>
<proteinExistence type="predicted"/>
<dbReference type="Gramene" id="PVH36344">
    <property type="protein sequence ID" value="PVH36344"/>
    <property type="gene ID" value="PAHAL_6G054700"/>
</dbReference>
<feature type="compositionally biased region" description="Pro residues" evidence="1">
    <location>
        <begin position="1"/>
        <end position="12"/>
    </location>
</feature>
<dbReference type="EMBL" id="CM008051">
    <property type="protein sequence ID" value="PVH36344.1"/>
    <property type="molecule type" value="Genomic_DNA"/>
</dbReference>
<reference evidence="2" key="1">
    <citation type="submission" date="2018-04" db="EMBL/GenBank/DDBJ databases">
        <title>WGS assembly of Panicum hallii.</title>
        <authorList>
            <person name="Lovell J."/>
            <person name="Jenkins J."/>
            <person name="Lowry D."/>
            <person name="Mamidi S."/>
            <person name="Sreedasyam A."/>
            <person name="Weng X."/>
            <person name="Barry K."/>
            <person name="Bonette J."/>
            <person name="Campitelli B."/>
            <person name="Daum C."/>
            <person name="Gordon S."/>
            <person name="Gould B."/>
            <person name="Lipzen A."/>
            <person name="Macqueen A."/>
            <person name="Palacio-Mejia J."/>
            <person name="Plott C."/>
            <person name="Shakirov E."/>
            <person name="Shu S."/>
            <person name="Yoshinaga Y."/>
            <person name="Zane M."/>
            <person name="Rokhsar D."/>
            <person name="Grimwood J."/>
            <person name="Schmutz J."/>
            <person name="Juenger T."/>
        </authorList>
    </citation>
    <scope>NUCLEOTIDE SEQUENCE [LARGE SCALE GENOMIC DNA]</scope>
    <source>
        <strain evidence="2">FIL2</strain>
    </source>
</reference>
<name>A0A2T8IF88_9POAL</name>
<sequence>MTPPGSSRPPTPTASGATATSSSRMDSPSLKAATSARVSMRLRFNLWVPRNRAIASVHRFTRVQRVKAMEARDTGDRNGMRYSGGRGKVEEEPAECLVPAKSSNLGAAVQFPTGSSPHQRELCRFSLDASAMSEAVAVIYNFEVHVVCVGMGLLGLWTLNACFQEP</sequence>
<feature type="compositionally biased region" description="Low complexity" evidence="1">
    <location>
        <begin position="13"/>
        <end position="24"/>
    </location>
</feature>
<dbReference type="AlphaFoldDB" id="A0A2T8IF88"/>
<gene>
    <name evidence="2" type="ORF">PAHAL_6G054700</name>
</gene>
<organism evidence="2">
    <name type="scientific">Panicum hallii</name>
    <dbReference type="NCBI Taxonomy" id="206008"/>
    <lineage>
        <taxon>Eukaryota</taxon>
        <taxon>Viridiplantae</taxon>
        <taxon>Streptophyta</taxon>
        <taxon>Embryophyta</taxon>
        <taxon>Tracheophyta</taxon>
        <taxon>Spermatophyta</taxon>
        <taxon>Magnoliopsida</taxon>
        <taxon>Liliopsida</taxon>
        <taxon>Poales</taxon>
        <taxon>Poaceae</taxon>
        <taxon>PACMAD clade</taxon>
        <taxon>Panicoideae</taxon>
        <taxon>Panicodae</taxon>
        <taxon>Paniceae</taxon>
        <taxon>Panicinae</taxon>
        <taxon>Panicum</taxon>
        <taxon>Panicum sect. Panicum</taxon>
    </lineage>
</organism>
<dbReference type="Proteomes" id="UP000243499">
    <property type="component" value="Chromosome 6"/>
</dbReference>
<evidence type="ECO:0000256" key="1">
    <source>
        <dbReference type="SAM" id="MobiDB-lite"/>
    </source>
</evidence>
<accession>A0A2T8IF88</accession>
<evidence type="ECO:0000313" key="2">
    <source>
        <dbReference type="EMBL" id="PVH36344.1"/>
    </source>
</evidence>